<reference evidence="3" key="1">
    <citation type="journal article" date="2021" name="Mol. Plant Microbe Interact.">
        <title>Complete Genome Sequence of the Plant-Pathogenic Fungus Colletotrichum lupini.</title>
        <authorList>
            <person name="Baroncelli R."/>
            <person name="Pensec F."/>
            <person name="Da Lio D."/>
            <person name="Boufleur T."/>
            <person name="Vicente I."/>
            <person name="Sarrocco S."/>
            <person name="Picot A."/>
            <person name="Baraldi E."/>
            <person name="Sukno S."/>
            <person name="Thon M."/>
            <person name="Le Floch G."/>
        </authorList>
    </citation>
    <scope>NUCLEOTIDE SEQUENCE</scope>
    <source>
        <strain evidence="3">IMI 504893</strain>
    </source>
</reference>
<dbReference type="GO" id="GO:0005975">
    <property type="term" value="P:carbohydrate metabolic process"/>
    <property type="evidence" value="ECO:0007669"/>
    <property type="project" value="InterPro"/>
</dbReference>
<feature type="signal peptide" evidence="1">
    <location>
        <begin position="1"/>
        <end position="21"/>
    </location>
</feature>
<dbReference type="Proteomes" id="UP000830671">
    <property type="component" value="Chromosome 2"/>
</dbReference>
<evidence type="ECO:0000256" key="1">
    <source>
        <dbReference type="SAM" id="SignalP"/>
    </source>
</evidence>
<dbReference type="InterPro" id="IPR013320">
    <property type="entry name" value="ConA-like_dom_sf"/>
</dbReference>
<dbReference type="PROSITE" id="PS51762">
    <property type="entry name" value="GH16_2"/>
    <property type="match status" value="1"/>
</dbReference>
<evidence type="ECO:0000313" key="4">
    <source>
        <dbReference type="Proteomes" id="UP000830671"/>
    </source>
</evidence>
<dbReference type="InterPro" id="IPR000757">
    <property type="entry name" value="Beta-glucanase-like"/>
</dbReference>
<dbReference type="CDD" id="cd00413">
    <property type="entry name" value="Glyco_hydrolase_16"/>
    <property type="match status" value="1"/>
</dbReference>
<feature type="chain" id="PRO_5040443358" description="GH16 domain-containing protein" evidence="1">
    <location>
        <begin position="22"/>
        <end position="297"/>
    </location>
</feature>
<dbReference type="RefSeq" id="XP_049140132.1">
    <property type="nucleotide sequence ID" value="XM_049282989.1"/>
</dbReference>
<keyword evidence="1" id="KW-0732">Signal</keyword>
<dbReference type="GO" id="GO:0004553">
    <property type="term" value="F:hydrolase activity, hydrolyzing O-glycosyl compounds"/>
    <property type="evidence" value="ECO:0007669"/>
    <property type="project" value="InterPro"/>
</dbReference>
<proteinExistence type="predicted"/>
<name>A0A9Q8SJU5_9PEZI</name>
<dbReference type="PANTHER" id="PTHR38121:SF2">
    <property type="entry name" value="ACYLTRANSFERASE 3 DOMAIN-CONTAINING PROTEIN"/>
    <property type="match status" value="1"/>
</dbReference>
<dbReference type="SUPFAM" id="SSF49899">
    <property type="entry name" value="Concanavalin A-like lectins/glucanases"/>
    <property type="match status" value="1"/>
</dbReference>
<evidence type="ECO:0000313" key="3">
    <source>
        <dbReference type="EMBL" id="UQC78495.1"/>
    </source>
</evidence>
<dbReference type="Pfam" id="PF00722">
    <property type="entry name" value="Glyco_hydro_16"/>
    <property type="match status" value="1"/>
</dbReference>
<dbReference type="AlphaFoldDB" id="A0A9Q8SJU5"/>
<protein>
    <recommendedName>
        <fullName evidence="2">GH16 domain-containing protein</fullName>
    </recommendedName>
</protein>
<accession>A0A9Q8SJU5</accession>
<dbReference type="EMBL" id="CP019474">
    <property type="protein sequence ID" value="UQC78495.1"/>
    <property type="molecule type" value="Genomic_DNA"/>
</dbReference>
<feature type="domain" description="GH16" evidence="2">
    <location>
        <begin position="17"/>
        <end position="265"/>
    </location>
</feature>
<keyword evidence="4" id="KW-1185">Reference proteome</keyword>
<sequence length="297" mass="32725">MARRASLIVTALLAVCASAAPAPVPQRSSKITAVKNIFTVGSVSFANRLYWDFSKLANGAKVPDGLRVSGYPVSDTHVFVTQNAYINGGYLNLKVDGGQKSKPYKSGEVVTVAQNIKYASVRTVAVFSEPAGVCNGIFFYKNDNQETDIEWVSDANSQSNAGKRQVWFANQATSKSSPKSWLSVLPPTNPTATEHEYRIDWMPGVVRFFVDGIQTWQTTQSVPTQAGPWVFNNWANGDKGWSAGPPAADAIFKIKEIDMLLLHSSNFQLHRTYFWITTRQPIHEEENGLGTKGTNWT</sequence>
<dbReference type="Gene3D" id="2.60.120.200">
    <property type="match status" value="1"/>
</dbReference>
<dbReference type="KEGG" id="clup:CLUP02_03972"/>
<dbReference type="PANTHER" id="PTHR38121">
    <property type="entry name" value="GH16 DOMAIN-CONTAINING PROTEIN"/>
    <property type="match status" value="1"/>
</dbReference>
<dbReference type="GeneID" id="73337999"/>
<organism evidence="3 4">
    <name type="scientific">Colletotrichum lupini</name>
    <dbReference type="NCBI Taxonomy" id="145971"/>
    <lineage>
        <taxon>Eukaryota</taxon>
        <taxon>Fungi</taxon>
        <taxon>Dikarya</taxon>
        <taxon>Ascomycota</taxon>
        <taxon>Pezizomycotina</taxon>
        <taxon>Sordariomycetes</taxon>
        <taxon>Hypocreomycetidae</taxon>
        <taxon>Glomerellales</taxon>
        <taxon>Glomerellaceae</taxon>
        <taxon>Colletotrichum</taxon>
        <taxon>Colletotrichum acutatum species complex</taxon>
    </lineage>
</organism>
<gene>
    <name evidence="3" type="ORF">CLUP02_03972</name>
</gene>
<evidence type="ECO:0000259" key="2">
    <source>
        <dbReference type="PROSITE" id="PS51762"/>
    </source>
</evidence>